<evidence type="ECO:0000256" key="3">
    <source>
        <dbReference type="ARBA" id="ARBA00022679"/>
    </source>
</evidence>
<evidence type="ECO:0000313" key="8">
    <source>
        <dbReference type="Proteomes" id="UP000325577"/>
    </source>
</evidence>
<dbReference type="PANTHER" id="PTHR11926">
    <property type="entry name" value="GLUCOSYL/GLUCURONOSYL TRANSFERASES"/>
    <property type="match status" value="1"/>
</dbReference>
<keyword evidence="2 5" id="KW-0328">Glycosyltransferase</keyword>
<keyword evidence="3 5" id="KW-0808">Transferase</keyword>
<protein>
    <recommendedName>
        <fullName evidence="6">Glycosyltransferase</fullName>
        <ecNumber evidence="6">2.4.1.-</ecNumber>
    </recommendedName>
</protein>
<evidence type="ECO:0000256" key="1">
    <source>
        <dbReference type="ARBA" id="ARBA00009995"/>
    </source>
</evidence>
<dbReference type="Gene3D" id="3.40.50.2000">
    <property type="entry name" value="Glycogen Phosphorylase B"/>
    <property type="match status" value="2"/>
</dbReference>
<dbReference type="PROSITE" id="PS00375">
    <property type="entry name" value="UDPGT"/>
    <property type="match status" value="1"/>
</dbReference>
<dbReference type="Proteomes" id="UP000325577">
    <property type="component" value="Linkage Group LG18"/>
</dbReference>
<proteinExistence type="inferred from homology"/>
<evidence type="ECO:0000256" key="6">
    <source>
        <dbReference type="RuleBase" id="RU362057"/>
    </source>
</evidence>
<dbReference type="CDD" id="cd03784">
    <property type="entry name" value="GT1_Gtf-like"/>
    <property type="match status" value="1"/>
</dbReference>
<dbReference type="FunFam" id="3.40.50.2000:FF:000040">
    <property type="entry name" value="UDP-glycosyltransferase 76C1"/>
    <property type="match status" value="1"/>
</dbReference>
<dbReference type="InterPro" id="IPR035595">
    <property type="entry name" value="UDP_glycos_trans_CS"/>
</dbReference>
<dbReference type="SUPFAM" id="SSF53756">
    <property type="entry name" value="UDP-Glycosyltransferase/glycogen phosphorylase"/>
    <property type="match status" value="1"/>
</dbReference>
<accession>A0A5J5AYU1</accession>
<evidence type="ECO:0000313" key="7">
    <source>
        <dbReference type="EMBL" id="KAA8534141.1"/>
    </source>
</evidence>
<evidence type="ECO:0000256" key="5">
    <source>
        <dbReference type="RuleBase" id="RU003718"/>
    </source>
</evidence>
<dbReference type="EMBL" id="CM018041">
    <property type="protein sequence ID" value="KAA8534141.1"/>
    <property type="molecule type" value="Genomic_DNA"/>
</dbReference>
<sequence length="484" mass="54384">MGHQGAGLPPHVLLFPLPVQGHVNPMLKLAELLCLADIHVTVLVSNFSHARLLKHANLQSRLVRYPGFCFRTISDGLPDDHPRAGQRAMEILTSMKTVTGPLFKAMMISNNCLASENRRPVTCIIADGVVLSFAGDFALERGIPLIYFHPASSCFFWASFRIHELIETGEIPLKGNGMDMPVSCVPGMEGFLRRCDLPGFCRVNDIADPYLQLLMAEFKKIPRAQGVIGNTFDDLEGPILSQMRNPCPNLYSIGPLHAHLKARLIEKMNSSTTSSNSFWKEDWSCMTWLESQPSKSVIYVSFGSLTILTRDQLLEFWYGLVNSGQRFLWVIRPDSIASDNEESQIPAELRDNTVERCHMVGWAPQEEVLAHPSVGGFLTHSGWNSTLESITAGVPMICWPYLGDQFINSRFVSEVWRLGLDMKDTCDRIIIETMVRDLMDVRKDEFQQRANQMAKLAKRAIHEGGSSYSNLNHLIDYIKSMIMP</sequence>
<comment type="similarity">
    <text evidence="1 5">Belongs to the UDP-glycosyltransferase family.</text>
</comment>
<evidence type="ECO:0000256" key="4">
    <source>
        <dbReference type="ARBA" id="ARBA00051827"/>
    </source>
</evidence>
<comment type="catalytic activity">
    <reaction evidence="4">
        <text>7-deoxyloganetate + UDP-alpha-D-glucose = 7-deoxyloganate + UDP + H(+)</text>
        <dbReference type="Rhea" id="RHEA:39895"/>
        <dbReference type="ChEBI" id="CHEBI:15378"/>
        <dbReference type="ChEBI" id="CHEBI:58223"/>
        <dbReference type="ChEBI" id="CHEBI:58885"/>
        <dbReference type="ChEBI" id="CHEBI:76844"/>
        <dbReference type="ChEBI" id="CHEBI:76846"/>
        <dbReference type="EC" id="2.4.1.323"/>
    </reaction>
</comment>
<dbReference type="PANTHER" id="PTHR11926:SF1392">
    <property type="entry name" value="GLYCOSYLTRANSFERASE"/>
    <property type="match status" value="1"/>
</dbReference>
<dbReference type="InterPro" id="IPR002213">
    <property type="entry name" value="UDP_glucos_trans"/>
</dbReference>
<dbReference type="EC" id="2.4.1.-" evidence="6"/>
<dbReference type="GO" id="GO:0080044">
    <property type="term" value="F:quercetin 7-O-glucosyltransferase activity"/>
    <property type="evidence" value="ECO:0007669"/>
    <property type="project" value="TreeGrafter"/>
</dbReference>
<reference evidence="7 8" key="1">
    <citation type="submission" date="2019-09" db="EMBL/GenBank/DDBJ databases">
        <title>A chromosome-level genome assembly of the Chinese tupelo Nyssa sinensis.</title>
        <authorList>
            <person name="Yang X."/>
            <person name="Kang M."/>
            <person name="Yang Y."/>
            <person name="Xiong H."/>
            <person name="Wang M."/>
            <person name="Zhang Z."/>
            <person name="Wang Z."/>
            <person name="Wu H."/>
            <person name="Ma T."/>
            <person name="Liu J."/>
            <person name="Xi Z."/>
        </authorList>
    </citation>
    <scope>NUCLEOTIDE SEQUENCE [LARGE SCALE GENOMIC DNA]</scope>
    <source>
        <strain evidence="7">J267</strain>
        <tissue evidence="7">Leaf</tissue>
    </source>
</reference>
<dbReference type="AlphaFoldDB" id="A0A5J5AYU1"/>
<organism evidence="7 8">
    <name type="scientific">Nyssa sinensis</name>
    <dbReference type="NCBI Taxonomy" id="561372"/>
    <lineage>
        <taxon>Eukaryota</taxon>
        <taxon>Viridiplantae</taxon>
        <taxon>Streptophyta</taxon>
        <taxon>Embryophyta</taxon>
        <taxon>Tracheophyta</taxon>
        <taxon>Spermatophyta</taxon>
        <taxon>Magnoliopsida</taxon>
        <taxon>eudicotyledons</taxon>
        <taxon>Gunneridae</taxon>
        <taxon>Pentapetalae</taxon>
        <taxon>asterids</taxon>
        <taxon>Cornales</taxon>
        <taxon>Nyssaceae</taxon>
        <taxon>Nyssa</taxon>
    </lineage>
</organism>
<dbReference type="GO" id="GO:0080043">
    <property type="term" value="F:quercetin 3-O-glucosyltransferase activity"/>
    <property type="evidence" value="ECO:0007669"/>
    <property type="project" value="TreeGrafter"/>
</dbReference>
<keyword evidence="8" id="KW-1185">Reference proteome</keyword>
<dbReference type="Pfam" id="PF00201">
    <property type="entry name" value="UDPGT"/>
    <property type="match status" value="1"/>
</dbReference>
<gene>
    <name evidence="7" type="ORF">F0562_031666</name>
</gene>
<dbReference type="GO" id="GO:0102970">
    <property type="term" value="F:7-deoxyloganetic acid glucosyltransferase activity"/>
    <property type="evidence" value="ECO:0007669"/>
    <property type="project" value="UniProtKB-EC"/>
</dbReference>
<dbReference type="FunFam" id="3.40.50.2000:FF:000065">
    <property type="entry name" value="Glycosyltransferase"/>
    <property type="match status" value="1"/>
</dbReference>
<dbReference type="OrthoDB" id="5835829at2759"/>
<name>A0A5J5AYU1_9ASTE</name>
<evidence type="ECO:0000256" key="2">
    <source>
        <dbReference type="ARBA" id="ARBA00022676"/>
    </source>
</evidence>